<evidence type="ECO:0000313" key="2">
    <source>
        <dbReference type="Proteomes" id="UP000008549"/>
    </source>
</evidence>
<accession>B6IH36</accession>
<name>B6IH36_CAEBR</name>
<dbReference type="RefSeq" id="XP_045098781.1">
    <property type="nucleotide sequence ID" value="XM_045236065.1"/>
</dbReference>
<dbReference type="CTD" id="68917963"/>
<dbReference type="GeneID" id="68917963"/>
<dbReference type="InParanoid" id="B6IH36"/>
<gene>
    <name evidence="1" type="ORF">CBG26485</name>
    <name evidence="1" type="ORF">CBG_26485</name>
</gene>
<reference evidence="1 2" key="2">
    <citation type="journal article" date="2011" name="PLoS Genet.">
        <title>Caenorhabditis briggsae recombinant inbred line genotypes reveal inter-strain incompatibility and the evolution of recombination.</title>
        <authorList>
            <person name="Ross J.A."/>
            <person name="Koboldt D.C."/>
            <person name="Staisch J.E."/>
            <person name="Chamberlin H.M."/>
            <person name="Gupta B.P."/>
            <person name="Miller R.D."/>
            <person name="Baird S.E."/>
            <person name="Haag E.S."/>
        </authorList>
    </citation>
    <scope>NUCLEOTIDE SEQUENCE [LARGE SCALE GENOMIC DNA]</scope>
    <source>
        <strain evidence="1 2">AF16</strain>
    </source>
</reference>
<dbReference type="Proteomes" id="UP000008549">
    <property type="component" value="Unassembled WGS sequence"/>
</dbReference>
<proteinExistence type="predicted"/>
<evidence type="ECO:0000313" key="1">
    <source>
        <dbReference type="EMBL" id="CAR99216.1"/>
    </source>
</evidence>
<dbReference type="HOGENOM" id="CLU_3377560_0_0_1"/>
<organism evidence="1 2">
    <name type="scientific">Caenorhabditis briggsae</name>
    <dbReference type="NCBI Taxonomy" id="6238"/>
    <lineage>
        <taxon>Eukaryota</taxon>
        <taxon>Metazoa</taxon>
        <taxon>Ecdysozoa</taxon>
        <taxon>Nematoda</taxon>
        <taxon>Chromadorea</taxon>
        <taxon>Rhabditida</taxon>
        <taxon>Rhabditina</taxon>
        <taxon>Rhabditomorpha</taxon>
        <taxon>Rhabditoidea</taxon>
        <taxon>Rhabditidae</taxon>
        <taxon>Peloderinae</taxon>
        <taxon>Caenorhabditis</taxon>
    </lineage>
</organism>
<dbReference type="AlphaFoldDB" id="B6IH36"/>
<keyword evidence="2" id="KW-1185">Reference proteome</keyword>
<dbReference type="KEGG" id="cbr:CBG_26485"/>
<sequence>MKTWVERRGLEKERKMRKNGCAGNVKIGRYEKNN</sequence>
<dbReference type="EMBL" id="HE601100">
    <property type="protein sequence ID" value="CAR99216.1"/>
    <property type="molecule type" value="Genomic_DNA"/>
</dbReference>
<protein>
    <submittedName>
        <fullName evidence="1">Protein CBG26485</fullName>
    </submittedName>
</protein>
<reference evidence="1 2" key="1">
    <citation type="journal article" date="2003" name="PLoS Biol.">
        <title>The genome sequence of Caenorhabditis briggsae: a platform for comparative genomics.</title>
        <authorList>
            <person name="Stein L.D."/>
            <person name="Bao Z."/>
            <person name="Blasiar D."/>
            <person name="Blumenthal T."/>
            <person name="Brent M.R."/>
            <person name="Chen N."/>
            <person name="Chinwalla A."/>
            <person name="Clarke L."/>
            <person name="Clee C."/>
            <person name="Coghlan A."/>
            <person name="Coulson A."/>
            <person name="D'Eustachio P."/>
            <person name="Fitch D.H."/>
            <person name="Fulton L.A."/>
            <person name="Fulton R.E."/>
            <person name="Griffiths-Jones S."/>
            <person name="Harris T.W."/>
            <person name="Hillier L.W."/>
            <person name="Kamath R."/>
            <person name="Kuwabara P.E."/>
            <person name="Mardis E.R."/>
            <person name="Marra M.A."/>
            <person name="Miner T.L."/>
            <person name="Minx P."/>
            <person name="Mullikin J.C."/>
            <person name="Plumb R.W."/>
            <person name="Rogers J."/>
            <person name="Schein J.E."/>
            <person name="Sohrmann M."/>
            <person name="Spieth J."/>
            <person name="Stajich J.E."/>
            <person name="Wei C."/>
            <person name="Willey D."/>
            <person name="Wilson R.K."/>
            <person name="Durbin R."/>
            <person name="Waterston R.H."/>
        </authorList>
    </citation>
    <scope>NUCLEOTIDE SEQUENCE [LARGE SCALE GENOMIC DNA]</scope>
    <source>
        <strain evidence="1 2">AF16</strain>
    </source>
</reference>